<sequence length="164" mass="19090">MKFEHLVEINDPQDPRIEPLTRPQLWRGLVLRAEEPTLFIPHLDSCTIVERTENVVSRCLDFGNLIVNDHVHYTIESHVHFFIPEQGEILASTLEMAIEEPQPGRLFVRFTYEDTSPEEGPEAFYNDFRRSAYREADIDTIRIIRQMASQGRLGDPEKENDVPE</sequence>
<dbReference type="CDD" id="cd08863">
    <property type="entry name" value="SRPBCC_DUF1857"/>
    <property type="match status" value="1"/>
</dbReference>
<reference evidence="1" key="1">
    <citation type="journal article" date="2022" name="Front. Microbiol.">
        <title>New perspectives on an old grouping: The genomic and phenotypic variability of Oxalobacter formigenes and the implications for calcium oxalate stone prevention.</title>
        <authorList>
            <person name="Chmiel J.A."/>
            <person name="Carr C."/>
            <person name="Stuivenberg G.A."/>
            <person name="Venema R."/>
            <person name="Chanyi R.M."/>
            <person name="Al K.F."/>
            <person name="Giguere D."/>
            <person name="Say H."/>
            <person name="Akouris P.P."/>
            <person name="Dominguez Romero S.A."/>
            <person name="Kwong A."/>
            <person name="Tai V."/>
            <person name="Koval S.F."/>
            <person name="Razvi H."/>
            <person name="Bjazevic J."/>
            <person name="Burton J.P."/>
        </authorList>
    </citation>
    <scope>NUCLEOTIDE SEQUENCE</scope>
    <source>
        <strain evidence="1">WoOx3</strain>
    </source>
</reference>
<dbReference type="InterPro" id="IPR015075">
    <property type="entry name" value="AtaL"/>
</dbReference>
<proteinExistence type="predicted"/>
<dbReference type="AlphaFoldDB" id="A0A9E9M235"/>
<dbReference type="Pfam" id="PF08982">
    <property type="entry name" value="AtaL"/>
    <property type="match status" value="1"/>
</dbReference>
<dbReference type="Gene3D" id="3.30.530.20">
    <property type="match status" value="1"/>
</dbReference>
<dbReference type="KEGG" id="ovb:NB640_05450"/>
<accession>A0A9E9M235</accession>
<dbReference type="EMBL" id="CP098242">
    <property type="protein sequence ID" value="WAW11078.1"/>
    <property type="molecule type" value="Genomic_DNA"/>
</dbReference>
<gene>
    <name evidence="1" type="ORF">NB640_05450</name>
</gene>
<dbReference type="RefSeq" id="WP_269310189.1">
    <property type="nucleotide sequence ID" value="NZ_CP098242.1"/>
</dbReference>
<keyword evidence="2" id="KW-1185">Reference proteome</keyword>
<dbReference type="SUPFAM" id="SSF55961">
    <property type="entry name" value="Bet v1-like"/>
    <property type="match status" value="1"/>
</dbReference>
<protein>
    <submittedName>
        <fullName evidence="1">DUF1857 family protein</fullName>
    </submittedName>
</protein>
<name>A0A9E9M235_9BURK</name>
<evidence type="ECO:0000313" key="1">
    <source>
        <dbReference type="EMBL" id="WAW11078.1"/>
    </source>
</evidence>
<evidence type="ECO:0000313" key="2">
    <source>
        <dbReference type="Proteomes" id="UP001156215"/>
    </source>
</evidence>
<dbReference type="InterPro" id="IPR023393">
    <property type="entry name" value="START-like_dom_sf"/>
</dbReference>
<organism evidence="1 2">
    <name type="scientific">Oxalobacter vibrioformis</name>
    <dbReference type="NCBI Taxonomy" id="933080"/>
    <lineage>
        <taxon>Bacteria</taxon>
        <taxon>Pseudomonadati</taxon>
        <taxon>Pseudomonadota</taxon>
        <taxon>Betaproteobacteria</taxon>
        <taxon>Burkholderiales</taxon>
        <taxon>Oxalobacteraceae</taxon>
        <taxon>Oxalobacter</taxon>
    </lineage>
</organism>
<dbReference type="Proteomes" id="UP001156215">
    <property type="component" value="Chromosome"/>
</dbReference>